<dbReference type="Pfam" id="PF01230">
    <property type="entry name" value="HIT"/>
    <property type="match status" value="1"/>
</dbReference>
<reference evidence="5 6" key="1">
    <citation type="journal article" date="2010" name="Science">
        <title>Genomic comparison of the ants Camponotus floridanus and Harpegnathos saltator.</title>
        <authorList>
            <person name="Bonasio R."/>
            <person name="Zhang G."/>
            <person name="Ye C."/>
            <person name="Mutti N.S."/>
            <person name="Fang X."/>
            <person name="Qin N."/>
            <person name="Donahue G."/>
            <person name="Yang P."/>
            <person name="Li Q."/>
            <person name="Li C."/>
            <person name="Zhang P."/>
            <person name="Huang Z."/>
            <person name="Berger S.L."/>
            <person name="Reinberg D."/>
            <person name="Wang J."/>
            <person name="Liebig J."/>
        </authorList>
    </citation>
    <scope>NUCLEOTIDE SEQUENCE [LARGE SCALE GENOMIC DNA]</scope>
    <source>
        <strain evidence="5 6">Hsal</strain>
    </source>
</reference>
<proteinExistence type="predicted"/>
<evidence type="ECO:0000313" key="6">
    <source>
        <dbReference type="Proteomes" id="UP000188912"/>
    </source>
</evidence>
<evidence type="ECO:0000259" key="4">
    <source>
        <dbReference type="PROSITE" id="PS51084"/>
    </source>
</evidence>
<dbReference type="InterPro" id="IPR011146">
    <property type="entry name" value="HIT-like"/>
</dbReference>
<sequence length="143" mass="15791">MPETYNPNNILAKILRDEIPSARVYEDQHAIAFMDVMPQAPGHTLVIPRDPSRDLLDAKPETLSALVQAAQKVAQGVKKAMNADGITLMQFNGAAAGQTIFHLHFHIIPRFEGTPLKSHAGDMADMRELEDIAARIREAVKKL</sequence>
<dbReference type="Gene3D" id="3.30.428.10">
    <property type="entry name" value="HIT-like"/>
    <property type="match status" value="1"/>
</dbReference>
<name>A0A1U9JUA2_9HYPH</name>
<dbReference type="SUPFAM" id="SSF54197">
    <property type="entry name" value="HIT-like"/>
    <property type="match status" value="1"/>
</dbReference>
<dbReference type="KEGG" id="thd:BHV28_07450"/>
<evidence type="ECO:0000256" key="3">
    <source>
        <dbReference type="PROSITE-ProRule" id="PRU00464"/>
    </source>
</evidence>
<dbReference type="GO" id="GO:0009117">
    <property type="term" value="P:nucleotide metabolic process"/>
    <property type="evidence" value="ECO:0007669"/>
    <property type="project" value="TreeGrafter"/>
</dbReference>
<evidence type="ECO:0000313" key="5">
    <source>
        <dbReference type="EMBL" id="AQS41445.1"/>
    </source>
</evidence>
<dbReference type="EMBL" id="CP017315">
    <property type="protein sequence ID" value="AQS41445.1"/>
    <property type="molecule type" value="Genomic_DNA"/>
</dbReference>
<dbReference type="PRINTS" id="PR00332">
    <property type="entry name" value="HISTRIAD"/>
</dbReference>
<dbReference type="PANTHER" id="PTHR46648:SF1">
    <property type="entry name" value="ADENOSINE 5'-MONOPHOSPHORAMIDASE HNT1"/>
    <property type="match status" value="1"/>
</dbReference>
<protein>
    <submittedName>
        <fullName evidence="5">HIT family hydrolase</fullName>
    </submittedName>
</protein>
<dbReference type="InterPro" id="IPR001310">
    <property type="entry name" value="Histidine_triad_HIT"/>
</dbReference>
<dbReference type="PANTHER" id="PTHR46648">
    <property type="entry name" value="HIT FAMILY PROTEIN 1"/>
    <property type="match status" value="1"/>
</dbReference>
<dbReference type="InterPro" id="IPR039384">
    <property type="entry name" value="HINT"/>
</dbReference>
<dbReference type="InterPro" id="IPR036265">
    <property type="entry name" value="HIT-like_sf"/>
</dbReference>
<evidence type="ECO:0000256" key="2">
    <source>
        <dbReference type="PIRSR" id="PIRSR601310-3"/>
    </source>
</evidence>
<keyword evidence="6" id="KW-1185">Reference proteome</keyword>
<feature type="domain" description="HIT" evidence="4">
    <location>
        <begin position="10"/>
        <end position="117"/>
    </location>
</feature>
<accession>A0A1U9JUA2</accession>
<dbReference type="STRING" id="1902579.BHV28_07450"/>
<evidence type="ECO:0000256" key="1">
    <source>
        <dbReference type="PIRSR" id="PIRSR601310-1"/>
    </source>
</evidence>
<dbReference type="CDD" id="cd01277">
    <property type="entry name" value="HINT_subgroup"/>
    <property type="match status" value="1"/>
</dbReference>
<dbReference type="AlphaFoldDB" id="A0A1U9JUA2"/>
<gene>
    <name evidence="5" type="ORF">BHV28_07450</name>
</gene>
<organism evidence="5 6">
    <name type="scientific">Candidatus Tokpelaia hoelldobleri</name>
    <dbReference type="NCBI Taxonomy" id="1902579"/>
    <lineage>
        <taxon>Bacteria</taxon>
        <taxon>Pseudomonadati</taxon>
        <taxon>Pseudomonadota</taxon>
        <taxon>Alphaproteobacteria</taxon>
        <taxon>Hyphomicrobiales</taxon>
        <taxon>Candidatus Tokpelaia</taxon>
    </lineage>
</organism>
<dbReference type="PROSITE" id="PS51084">
    <property type="entry name" value="HIT_2"/>
    <property type="match status" value="1"/>
</dbReference>
<feature type="short sequence motif" description="Histidine triad motif" evidence="2 3">
    <location>
        <begin position="102"/>
        <end position="106"/>
    </location>
</feature>
<feature type="active site" description="Tele-AMP-histidine intermediate" evidence="1">
    <location>
        <position position="104"/>
    </location>
</feature>
<keyword evidence="5" id="KW-0378">Hydrolase</keyword>
<dbReference type="Proteomes" id="UP000188912">
    <property type="component" value="Chromosome"/>
</dbReference>
<reference evidence="5 6" key="2">
    <citation type="journal article" date="2016" name="Sci. Rep.">
        <title>The genome of Rhizobiales bacteria in predatory ants reveals urease gene functions but no genes for nitrogen fixation.</title>
        <authorList>
            <person name="Neuvonen M.M."/>
            <person name="Tamarit D."/>
            <person name="Naslund K."/>
            <person name="Liebig J."/>
            <person name="Feldhaar H."/>
            <person name="Moran N.A."/>
            <person name="Guy L."/>
            <person name="Andersson S.G."/>
        </authorList>
    </citation>
    <scope>NUCLEOTIDE SEQUENCE [LARGE SCALE GENOMIC DNA]</scope>
    <source>
        <strain evidence="5 6">Hsal</strain>
    </source>
</reference>
<dbReference type="GO" id="GO:0016787">
    <property type="term" value="F:hydrolase activity"/>
    <property type="evidence" value="ECO:0007669"/>
    <property type="project" value="UniProtKB-KW"/>
</dbReference>